<feature type="compositionally biased region" description="Low complexity" evidence="7">
    <location>
        <begin position="833"/>
        <end position="847"/>
    </location>
</feature>
<dbReference type="PANTHER" id="PTHR45670">
    <property type="entry name" value="E3 UBIQUITIN-PROTEIN LIGASE TRIP12"/>
    <property type="match status" value="1"/>
</dbReference>
<dbReference type="InterPro" id="IPR000569">
    <property type="entry name" value="HECT_dom"/>
</dbReference>
<proteinExistence type="inferred from homology"/>
<feature type="compositionally biased region" description="Basic and acidic residues" evidence="7">
    <location>
        <begin position="920"/>
        <end position="931"/>
    </location>
</feature>
<feature type="compositionally biased region" description="Low complexity" evidence="7">
    <location>
        <begin position="542"/>
        <end position="553"/>
    </location>
</feature>
<feature type="region of interest" description="Disordered" evidence="7">
    <location>
        <begin position="279"/>
        <end position="314"/>
    </location>
</feature>
<evidence type="ECO:0000256" key="5">
    <source>
        <dbReference type="ARBA" id="ARBA00022786"/>
    </source>
</evidence>
<feature type="region of interest" description="Disordered" evidence="7">
    <location>
        <begin position="899"/>
        <end position="964"/>
    </location>
</feature>
<dbReference type="Proteomes" id="UP000054408">
    <property type="component" value="Unassembled WGS sequence"/>
</dbReference>
<dbReference type="GO" id="GO:0061630">
    <property type="term" value="F:ubiquitin protein ligase activity"/>
    <property type="evidence" value="ECO:0007669"/>
    <property type="project" value="UniProtKB-EC"/>
</dbReference>
<dbReference type="OMA" id="AEPLSQF"/>
<feature type="compositionally biased region" description="Polar residues" evidence="7">
    <location>
        <begin position="531"/>
        <end position="541"/>
    </location>
</feature>
<dbReference type="PROSITE" id="PS50237">
    <property type="entry name" value="HECT"/>
    <property type="match status" value="1"/>
</dbReference>
<name>A0A0L0DGY2_THETB</name>
<comment type="similarity">
    <text evidence="2">Belongs to the UPL family. K-HECT subfamily.</text>
</comment>
<keyword evidence="5 6" id="KW-0833">Ubl conjugation pathway</keyword>
<evidence type="ECO:0000256" key="3">
    <source>
        <dbReference type="ARBA" id="ARBA00012485"/>
    </source>
</evidence>
<comment type="catalytic activity">
    <reaction evidence="1">
        <text>S-ubiquitinyl-[E2 ubiquitin-conjugating enzyme]-L-cysteine + [acceptor protein]-L-lysine = [E2 ubiquitin-conjugating enzyme]-L-cysteine + N(6)-ubiquitinyl-[acceptor protein]-L-lysine.</text>
        <dbReference type="EC" id="2.3.2.26"/>
    </reaction>
</comment>
<feature type="active site" description="Glycyl thioester intermediate" evidence="6">
    <location>
        <position position="1621"/>
    </location>
</feature>
<dbReference type="PANTHER" id="PTHR45670:SF1">
    <property type="entry name" value="E3 UBIQUITIN-PROTEIN LIGASE HECTD1"/>
    <property type="match status" value="1"/>
</dbReference>
<dbReference type="InterPro" id="IPR011989">
    <property type="entry name" value="ARM-like"/>
</dbReference>
<sequence>MSGPLTEMLEGISALHDETRVLLALSQLCEYLAMANEDSMSGFSPDAFVPPMINCLSLAHNPNIMLFAIRSLTHMMDIQPNSANVVVGNGGVPPLVMNLMNLAYIDLAEAAMQALDKVAHEHAAAIIQEGGMMAVLSHLDFMPMSSQRVAVKLASSLCRSMSSSTMPLLSDTLPTLTNLLNYSDPKILESAILCFSRLASSLYSDEAALTTVTSYGLFNNLLMLIGPEASVSLPDNAFVMVLSTLATFARASPQLATNLMQSGVLAVLRHLIAAEPAAGDATGAGPAPGSPVPAGTPGGTLASPSTMAPTTSASGTAAGRPAAVLFQSLTLASELLPYFEYDFPAKNTSSSSSSSYSSLSRFSSRYSGGLRSSGGYQLVLGKGLESRSAGNEVLDTETGETARLRMLAESELLLDSMVEMLLAPLLGVCATSVNPSVRNGGFRVVGKLVHLASADVLRERLADLPISSFVAALLSERDLTALAVGVSLACMLLAKLPDVFGSYFVQEGVVFELKRLASSDLGSLGTPAGTCSTSKSAFGQASSSGSNNDSKSGTEQATSRSENTPTLREWIATSVSSVLDVVGTLHGAGSGHERTSHLREVAASLNKLPRDSVGAADLGAHVALRNALVDVDGTGTAMVTTFEIISSEVMEQLLEYLTDTAVAPQIALDRLAVFAHVWVNAPRPASVPADAPSPATPQHGYPMLVPLVRKVQEALSKVQTLPVMLHSPPDGNQDLRILTQSFRVAVSPGSSSREAGLSYTASELLVEPLAPLISIEEFVIGKLPNKAVAKARVALGGPKQLPPAPGTTAPGIPRSSSNTAELHMLGSEDEPLAGSSSGAVVDASGASDDYEYDEDEDDDELAGFGDGGGNDEAGEHGAQAVMDLLDAALATQATSPSTAAAASGSASTMAASSSTNGSEGRNETESGERLARGPGLGRKGGSRARPTKGKKKSSSGYNVEEWGGGLGSTASAEPGAKYAAENAVLVLSLNGKELPPSTTVFQAVQAFAVERAGSEDNYAYDDSAEMHRALWDEVYTFEYRLKTRDEYAAYVAEQSAVLRAADDKVAPASVGTPNVLRRVGTPRYAGAAGTQKQAGRVGTWLSPFEHIGTPLAELVGGLSSSSPAFVPLALLKLLHTMVVHIRELVERDGSGYDSPEALTHAKLQLAAVLDSGSGVVASGEFVNQVVTAKLERQMQDPLTVTSGAFPSWVTQLMAGAPFVFPFATRKQFLHTTAFGVARALLQLQENSGATASSGRSNSVMVGRIQRSKVRISRETILSSAFKVLELYAASKSVLEIEYFGESGTGLGPSLEFYTLVCAEVQRADLEMWRTSESKDNKYVVAPHGLFAKPFDWRKAEASGPGSTAAAAGERLLKLFKFMGWLVGKALMDSRLIDLPFAPAMYKVLLGAPLAAADVALFDPVFAASLEPLMRAAEAVANGTPADKVTVDDHGTRVEDLFLVFELPGAPGFALVDGGCEMEVTTANVGQYVDAVVDATIGSGVRPQLDAFLAGVNDVFDLAALAGFDARELEIILMGTDEPWTAADIAAHTVIEHGYEAHSRIVNDLFDVLASFDDNERRQFLKFMTGSPRLPYGGWAALDPPFKIVRKTAAQPDAYMPSTMTCLNYLKLPEYSSAEVLQAKLRQAMTEGQSGFLLS</sequence>
<dbReference type="Gene3D" id="1.25.10.10">
    <property type="entry name" value="Leucine-rich Repeat Variant"/>
    <property type="match status" value="1"/>
</dbReference>
<feature type="region of interest" description="Disordered" evidence="7">
    <location>
        <begin position="796"/>
        <end position="875"/>
    </location>
</feature>
<dbReference type="SUPFAM" id="SSF48371">
    <property type="entry name" value="ARM repeat"/>
    <property type="match status" value="1"/>
</dbReference>
<dbReference type="Pfam" id="PF25579">
    <property type="entry name" value="TPR_TRIP12_N"/>
    <property type="match status" value="1"/>
</dbReference>
<dbReference type="Gene3D" id="3.30.2410.10">
    <property type="entry name" value="Hect, E3 ligase catalytic domain"/>
    <property type="match status" value="1"/>
</dbReference>
<dbReference type="Pfam" id="PF00632">
    <property type="entry name" value="HECT"/>
    <property type="match status" value="1"/>
</dbReference>
<dbReference type="SUPFAM" id="SSF56204">
    <property type="entry name" value="Hect, E3 ligase catalytic domain"/>
    <property type="match status" value="1"/>
</dbReference>
<gene>
    <name evidence="9" type="ORF">AMSG_07672</name>
</gene>
<feature type="domain" description="HECT" evidence="8">
    <location>
        <begin position="1291"/>
        <end position="1654"/>
    </location>
</feature>
<reference evidence="9 10" key="1">
    <citation type="submission" date="2010-05" db="EMBL/GenBank/DDBJ databases">
        <title>The Genome Sequence of Thecamonas trahens ATCC 50062.</title>
        <authorList>
            <consortium name="The Broad Institute Genome Sequencing Platform"/>
            <person name="Russ C."/>
            <person name="Cuomo C."/>
            <person name="Shea T."/>
            <person name="Young S.K."/>
            <person name="Zeng Q."/>
            <person name="Koehrsen M."/>
            <person name="Haas B."/>
            <person name="Borodovsky M."/>
            <person name="Guigo R."/>
            <person name="Alvarado L."/>
            <person name="Berlin A."/>
            <person name="Bochicchio J."/>
            <person name="Borenstein D."/>
            <person name="Chapman S."/>
            <person name="Chen Z."/>
            <person name="Freedman E."/>
            <person name="Gellesch M."/>
            <person name="Goldberg J."/>
            <person name="Griggs A."/>
            <person name="Gujja S."/>
            <person name="Heilman E."/>
            <person name="Heiman D."/>
            <person name="Hepburn T."/>
            <person name="Howarth C."/>
            <person name="Jen D."/>
            <person name="Larson L."/>
            <person name="Mehta T."/>
            <person name="Park D."/>
            <person name="Pearson M."/>
            <person name="Roberts A."/>
            <person name="Saif S."/>
            <person name="Shenoy N."/>
            <person name="Sisk P."/>
            <person name="Stolte C."/>
            <person name="Sykes S."/>
            <person name="Thomson T."/>
            <person name="Walk T."/>
            <person name="White J."/>
            <person name="Yandava C."/>
            <person name="Burger G."/>
            <person name="Gray M.W."/>
            <person name="Holland P.W.H."/>
            <person name="King N."/>
            <person name="Lang F.B.F."/>
            <person name="Roger A.J."/>
            <person name="Ruiz-Trillo I."/>
            <person name="Lander E."/>
            <person name="Nusbaum C."/>
        </authorList>
    </citation>
    <scope>NUCLEOTIDE SEQUENCE [LARGE SCALE GENOMIC DNA]</scope>
    <source>
        <strain evidence="9 10">ATCC 50062</strain>
    </source>
</reference>
<evidence type="ECO:0000256" key="4">
    <source>
        <dbReference type="ARBA" id="ARBA00022679"/>
    </source>
</evidence>
<evidence type="ECO:0000256" key="2">
    <source>
        <dbReference type="ARBA" id="ARBA00006331"/>
    </source>
</evidence>
<feature type="compositionally biased region" description="Acidic residues" evidence="7">
    <location>
        <begin position="848"/>
        <end position="861"/>
    </location>
</feature>
<dbReference type="Gene3D" id="3.90.1750.10">
    <property type="entry name" value="Hect, E3 ligase catalytic domains"/>
    <property type="match status" value="1"/>
</dbReference>
<dbReference type="STRING" id="461836.A0A0L0DGY2"/>
<accession>A0A0L0DGY2</accession>
<dbReference type="GO" id="GO:0000209">
    <property type="term" value="P:protein polyubiquitination"/>
    <property type="evidence" value="ECO:0007669"/>
    <property type="project" value="TreeGrafter"/>
</dbReference>
<keyword evidence="4" id="KW-0808">Transferase</keyword>
<feature type="region of interest" description="Disordered" evidence="7">
    <location>
        <begin position="531"/>
        <end position="566"/>
    </location>
</feature>
<feature type="compositionally biased region" description="Basic residues" evidence="7">
    <location>
        <begin position="940"/>
        <end position="953"/>
    </location>
</feature>
<dbReference type="InterPro" id="IPR035983">
    <property type="entry name" value="Hect_E3_ubiquitin_ligase"/>
</dbReference>
<evidence type="ECO:0000259" key="8">
    <source>
        <dbReference type="PROSITE" id="PS50237"/>
    </source>
</evidence>
<dbReference type="eggNOG" id="KOG0168">
    <property type="taxonomic scope" value="Eukaryota"/>
</dbReference>
<dbReference type="InterPro" id="IPR057948">
    <property type="entry name" value="TPR_TRIP12_N"/>
</dbReference>
<evidence type="ECO:0000256" key="6">
    <source>
        <dbReference type="PROSITE-ProRule" id="PRU00104"/>
    </source>
</evidence>
<feature type="compositionally biased region" description="Polar residues" evidence="7">
    <location>
        <begin position="554"/>
        <end position="566"/>
    </location>
</feature>
<evidence type="ECO:0000256" key="7">
    <source>
        <dbReference type="SAM" id="MobiDB-lite"/>
    </source>
</evidence>
<evidence type="ECO:0000313" key="9">
    <source>
        <dbReference type="EMBL" id="KNC51475.1"/>
    </source>
</evidence>
<keyword evidence="10" id="KW-1185">Reference proteome</keyword>
<evidence type="ECO:0000313" key="10">
    <source>
        <dbReference type="Proteomes" id="UP000054408"/>
    </source>
</evidence>
<protein>
    <recommendedName>
        <fullName evidence="3">HECT-type E3 ubiquitin transferase</fullName>
        <ecNumber evidence="3">2.3.2.26</ecNumber>
    </recommendedName>
</protein>
<dbReference type="InterPro" id="IPR045322">
    <property type="entry name" value="HECTD1/TRIP12-like"/>
</dbReference>
<feature type="compositionally biased region" description="Low complexity" evidence="7">
    <location>
        <begin position="899"/>
        <end position="915"/>
    </location>
</feature>
<dbReference type="EC" id="2.3.2.26" evidence="3"/>
<organism evidence="9 10">
    <name type="scientific">Thecamonas trahens ATCC 50062</name>
    <dbReference type="NCBI Taxonomy" id="461836"/>
    <lineage>
        <taxon>Eukaryota</taxon>
        <taxon>Apusozoa</taxon>
        <taxon>Apusomonadida</taxon>
        <taxon>Apusomonadidae</taxon>
        <taxon>Thecamonas</taxon>
    </lineage>
</organism>
<dbReference type="OrthoDB" id="423283at2759"/>
<evidence type="ECO:0000256" key="1">
    <source>
        <dbReference type="ARBA" id="ARBA00000885"/>
    </source>
</evidence>
<dbReference type="RefSeq" id="XP_013756136.1">
    <property type="nucleotide sequence ID" value="XM_013900682.1"/>
</dbReference>
<dbReference type="eggNOG" id="KOG0170">
    <property type="taxonomic scope" value="Eukaryota"/>
</dbReference>
<dbReference type="EMBL" id="GL349467">
    <property type="protein sequence ID" value="KNC51475.1"/>
    <property type="molecule type" value="Genomic_DNA"/>
</dbReference>
<dbReference type="SMART" id="SM00119">
    <property type="entry name" value="HECTc"/>
    <property type="match status" value="1"/>
</dbReference>
<dbReference type="GeneID" id="25566541"/>
<dbReference type="GO" id="GO:0043161">
    <property type="term" value="P:proteasome-mediated ubiquitin-dependent protein catabolic process"/>
    <property type="evidence" value="ECO:0007669"/>
    <property type="project" value="TreeGrafter"/>
</dbReference>
<dbReference type="InterPro" id="IPR016024">
    <property type="entry name" value="ARM-type_fold"/>
</dbReference>
<dbReference type="CDD" id="cd00078">
    <property type="entry name" value="HECTc"/>
    <property type="match status" value="1"/>
</dbReference>